<evidence type="ECO:0000256" key="2">
    <source>
        <dbReference type="SAM" id="Coils"/>
    </source>
</evidence>
<proteinExistence type="inferred from homology"/>
<dbReference type="EMBL" id="AL954747">
    <property type="protein sequence ID" value="CAD85449.1"/>
    <property type="molecule type" value="Genomic_DNA"/>
</dbReference>
<evidence type="ECO:0000256" key="1">
    <source>
        <dbReference type="ARBA" id="ARBA00007189"/>
    </source>
</evidence>
<comment type="similarity">
    <text evidence="1">Belongs to the UPF0751 family.</text>
</comment>
<dbReference type="Proteomes" id="UP000001416">
    <property type="component" value="Chromosome"/>
</dbReference>
<evidence type="ECO:0000313" key="4">
    <source>
        <dbReference type="Proteomes" id="UP000001416"/>
    </source>
</evidence>
<sequence length="439" mass="49219">MHAPAILRQSGIDALLAGDGSPEIMVTDSPSPPVKRSKIWELSRTYHCPVIGLCLPASDLERFAKRFHFKASINNAHDLHVEAVCRVTSRNVVSETIHKYLDRLYESHIKQFDAAKTDSEVLALWETCFTNERIAGPLWAALTHKRISSEGREQIHDRVHMHMHEAVAELSATQHRLNQAEQMLKELAGQLEQIREKHVQTESRLRQQLQQAAAEIKQLQQSRRESETTRQRLETLESGQAILRMGQRLMQLTVENEQLQIKAAQADDLKQSLKNACHNLTELYHERDTLRVERDTLENLLLTLNSGSTTDTETADTTETKMAAYECILCVGGRSTLLPQYRTLARQLGLKLSHHDGGQEDALSRLPEMIYGAAAVICPTDYVSHAAYYQVKRLCRLGHKPCLLFKGTGVSSFAAALTKITSGQASINSSPVDTVETTT</sequence>
<dbReference type="HOGENOM" id="CLU_042408_0_0_4"/>
<dbReference type="GeneID" id="87104710"/>
<dbReference type="OrthoDB" id="5296275at2"/>
<evidence type="ECO:0008006" key="5">
    <source>
        <dbReference type="Google" id="ProtNLM"/>
    </source>
</evidence>
<feature type="coiled-coil region" evidence="2">
    <location>
        <begin position="163"/>
        <end position="300"/>
    </location>
</feature>
<keyword evidence="2" id="KW-0175">Coiled coil</keyword>
<accession>Q82UF2</accession>
<protein>
    <recommendedName>
        <fullName evidence="5">DUF2325 domain-containing protein</fullName>
    </recommendedName>
</protein>
<dbReference type="KEGG" id="neu:NE1538"/>
<name>Q82UF2_NITEU</name>
<gene>
    <name evidence="3" type="ordered locus">NE1538</name>
</gene>
<reference evidence="3 4" key="1">
    <citation type="journal article" date="2003" name="J. Bacteriol.">
        <title>Complete genome sequence of the ammonia-oxidizing bacterium and obligate chemolithoautotroph Nitrosomonas europaea.</title>
        <authorList>
            <person name="Chain P."/>
            <person name="Lamerdin J."/>
            <person name="Larimer F."/>
            <person name="Regala W."/>
            <person name="Land M."/>
            <person name="Hauser L."/>
            <person name="Hooper A."/>
            <person name="Klotz M."/>
            <person name="Norton J."/>
            <person name="Sayavedra-Soto L."/>
            <person name="Arciero D."/>
            <person name="Hommes N."/>
            <person name="Whittaker M."/>
            <person name="Arp D."/>
        </authorList>
    </citation>
    <scope>NUCLEOTIDE SEQUENCE [LARGE SCALE GENOMIC DNA]</scope>
    <source>
        <strain evidence="4">ATCC 19718 / CIP 103999 / KCTC 2705 / NBRC 14298</strain>
    </source>
</reference>
<dbReference type="AlphaFoldDB" id="Q82UF2"/>
<dbReference type="eggNOG" id="COG3206">
    <property type="taxonomic scope" value="Bacteria"/>
</dbReference>
<dbReference type="STRING" id="228410.NE1538"/>
<dbReference type="InterPro" id="IPR016772">
    <property type="entry name" value="UCP020408"/>
</dbReference>
<organism evidence="3 4">
    <name type="scientific">Nitrosomonas europaea (strain ATCC 19718 / CIP 103999 / KCTC 2705 / NBRC 14298)</name>
    <dbReference type="NCBI Taxonomy" id="228410"/>
    <lineage>
        <taxon>Bacteria</taxon>
        <taxon>Pseudomonadati</taxon>
        <taxon>Pseudomonadota</taxon>
        <taxon>Betaproteobacteria</taxon>
        <taxon>Nitrosomonadales</taxon>
        <taxon>Nitrosomonadaceae</taxon>
        <taxon>Nitrosomonas</taxon>
    </lineage>
</organism>
<keyword evidence="4" id="KW-1185">Reference proteome</keyword>
<dbReference type="RefSeq" id="WP_011112104.1">
    <property type="nucleotide sequence ID" value="NC_004757.1"/>
</dbReference>
<evidence type="ECO:0000313" key="3">
    <source>
        <dbReference type="EMBL" id="CAD85449.1"/>
    </source>
</evidence>
<dbReference type="Pfam" id="PF10087">
    <property type="entry name" value="DUF2325"/>
    <property type="match status" value="1"/>
</dbReference>